<evidence type="ECO:0000313" key="2">
    <source>
        <dbReference type="Proteomes" id="UP000215148"/>
    </source>
</evidence>
<sequence length="349" mass="40586">MENLKIQKFSEINLEDPFFDTLKEDYAGFNEWVLKKATNNALVLYNDSGLIEGFLYCKYENGPGDDTTPLLPDTQHMKVGTFKFNPKQTRRGDRYLKKIFDYALASPSRVEDIYVTVFAEKHSYLVELFKRYGFEKYGTKGGETVLLRDLNKITGDVDKDYPFVQTKGNDKYMLSIYPMFHTRLFPDSKLHSEAPNVVRDISHSNSIHKIYICAMDRVLDFKRGDTIVIYRTGDGQGPAEFRSVATSLCVVEGVRHIDSFESEEEFVKYCLKFSIFDEPELTNIYRQKKYPFIINFTYNVAFNKRPNRQQLADIAGLNRSDYWGVMKLSDRQFDIITELGEVDSRFLLK</sequence>
<dbReference type="RefSeq" id="WP_094499904.1">
    <property type="nucleotide sequence ID" value="NZ_CAWNHI010000001.1"/>
</dbReference>
<name>A0A223MXD4_9VIBR</name>
<organism evidence="1 2">
    <name type="scientific">Vibrio qinghaiensis</name>
    <dbReference type="NCBI Taxonomy" id="2025808"/>
    <lineage>
        <taxon>Bacteria</taxon>
        <taxon>Pseudomonadati</taxon>
        <taxon>Pseudomonadota</taxon>
        <taxon>Gammaproteobacteria</taxon>
        <taxon>Vibrionales</taxon>
        <taxon>Vibrionaceae</taxon>
        <taxon>Vibrio</taxon>
    </lineage>
</organism>
<protein>
    <submittedName>
        <fullName evidence="1">N-acetyltransferase</fullName>
    </submittedName>
</protein>
<gene>
    <name evidence="1" type="ORF">CCZ37_04885</name>
</gene>
<dbReference type="KEGG" id="vqi:CCZ37_04885"/>
<keyword evidence="1" id="KW-0808">Transferase</keyword>
<dbReference type="GO" id="GO:0016740">
    <property type="term" value="F:transferase activity"/>
    <property type="evidence" value="ECO:0007669"/>
    <property type="project" value="UniProtKB-KW"/>
</dbReference>
<accession>A0A223MXD4</accession>
<reference evidence="1 2" key="1">
    <citation type="submission" date="2017-08" db="EMBL/GenBank/DDBJ databases">
        <title>The Vibrio qinghaiensis sp.-Q67 is a luminous bacteria isolated firstly from Qinghai lake, Qinghai province, China, which has been proved to be very sensitive to detect environmental and food pollutants. Therefore, complete genome analysis of V. qinghaiensis sp.-Q67 highlights the potential application of this strain on detection of hazards in the contaminated environments.</title>
        <authorList>
            <person name="Gong L."/>
        </authorList>
    </citation>
    <scope>NUCLEOTIDE SEQUENCE [LARGE SCALE GENOMIC DNA]</scope>
    <source>
        <strain evidence="1 2">Q67</strain>
    </source>
</reference>
<dbReference type="EMBL" id="CP022741">
    <property type="protein sequence ID" value="ASU21967.1"/>
    <property type="molecule type" value="Genomic_DNA"/>
</dbReference>
<keyword evidence="2" id="KW-1185">Reference proteome</keyword>
<proteinExistence type="predicted"/>
<evidence type="ECO:0000313" key="1">
    <source>
        <dbReference type="EMBL" id="ASU21967.1"/>
    </source>
</evidence>
<dbReference type="AlphaFoldDB" id="A0A223MXD4"/>
<dbReference type="Proteomes" id="UP000215148">
    <property type="component" value="Chromosome 1"/>
</dbReference>